<proteinExistence type="inferred from homology"/>
<dbReference type="SUPFAM" id="SSF100950">
    <property type="entry name" value="NagB/RpiA/CoA transferase-like"/>
    <property type="match status" value="1"/>
</dbReference>
<comment type="caution">
    <text evidence="3">The sequence shown here is derived from an EMBL/GenBank/DDBJ whole genome shotgun (WGS) entry which is preliminary data.</text>
</comment>
<name>A0A081K623_9GAMM</name>
<dbReference type="eggNOG" id="COG2057">
    <property type="taxonomic scope" value="Bacteria"/>
</dbReference>
<accession>A0A081K623</accession>
<dbReference type="InterPro" id="IPR004165">
    <property type="entry name" value="CoA_trans_fam_I"/>
</dbReference>
<protein>
    <submittedName>
        <fullName evidence="3">Acetate CoA-transferase</fullName>
    </submittedName>
</protein>
<dbReference type="SMART" id="SM00882">
    <property type="entry name" value="CoA_trans"/>
    <property type="match status" value="1"/>
</dbReference>
<dbReference type="PANTHER" id="PTHR13707:SF57">
    <property type="entry name" value="SUCCINYL-COA:3-KETOACID COENZYME A TRANSFERASE SUBUNIT B-RELATED"/>
    <property type="match status" value="1"/>
</dbReference>
<evidence type="ECO:0000256" key="2">
    <source>
        <dbReference type="ARBA" id="ARBA00022679"/>
    </source>
</evidence>
<gene>
    <name evidence="3" type="ORF">GV64_01540</name>
</gene>
<comment type="similarity">
    <text evidence="1">Belongs to the 3-oxoacid CoA-transferase subunit B family.</text>
</comment>
<dbReference type="InterPro" id="IPR012791">
    <property type="entry name" value="3-oxoacid_CoA-transf_B"/>
</dbReference>
<keyword evidence="4" id="KW-1185">Reference proteome</keyword>
<evidence type="ECO:0000256" key="1">
    <source>
        <dbReference type="ARBA" id="ARBA00007047"/>
    </source>
</evidence>
<dbReference type="STRING" id="305900.GV64_01540"/>
<evidence type="ECO:0000313" key="3">
    <source>
        <dbReference type="EMBL" id="KEI69599.1"/>
    </source>
</evidence>
<dbReference type="Gene3D" id="3.40.1080.10">
    <property type="entry name" value="Glutaconate Coenzyme A-transferase"/>
    <property type="match status" value="1"/>
</dbReference>
<dbReference type="InterPro" id="IPR037171">
    <property type="entry name" value="NagB/RpiA_transferase-like"/>
</dbReference>
<dbReference type="PANTHER" id="PTHR13707">
    <property type="entry name" value="KETOACID-COENZYME A TRANSFERASE"/>
    <property type="match status" value="1"/>
</dbReference>
<dbReference type="EMBL" id="JOJP01000001">
    <property type="protein sequence ID" value="KEI69599.1"/>
    <property type="molecule type" value="Genomic_DNA"/>
</dbReference>
<dbReference type="Pfam" id="PF01144">
    <property type="entry name" value="CoA_trans"/>
    <property type="match status" value="1"/>
</dbReference>
<dbReference type="NCBIfam" id="TIGR02428">
    <property type="entry name" value="pcaJ_scoB_fam"/>
    <property type="match status" value="1"/>
</dbReference>
<dbReference type="AlphaFoldDB" id="A0A081K623"/>
<evidence type="ECO:0000313" key="4">
    <source>
        <dbReference type="Proteomes" id="UP000027997"/>
    </source>
</evidence>
<dbReference type="Proteomes" id="UP000027997">
    <property type="component" value="Unassembled WGS sequence"/>
</dbReference>
<sequence length="223" mass="23692">MDKQALRNRIVKRVAEELKPGSLVNLGIGMPTLVANHVSDDMGILFQSENGMIGIGRDAVTDDNLDVDITNAGGQPVSTVPEVSYFDSSLSFAIIRGGHVDSTVLGALEVDAEGNLANWIIPGKMVPGMGGAMDLVTGAKQVIIAMEHCNKNGEPKILQRCNLPLTAKGQVNLIVTEMAVIEVTENELLLTEIAVDTTVEQVIKATGAELKIASDLKTFGEIE</sequence>
<organism evidence="3 4">
    <name type="scientific">Endozoicomonas elysicola</name>
    <dbReference type="NCBI Taxonomy" id="305900"/>
    <lineage>
        <taxon>Bacteria</taxon>
        <taxon>Pseudomonadati</taxon>
        <taxon>Pseudomonadota</taxon>
        <taxon>Gammaproteobacteria</taxon>
        <taxon>Oceanospirillales</taxon>
        <taxon>Endozoicomonadaceae</taxon>
        <taxon>Endozoicomonas</taxon>
    </lineage>
</organism>
<keyword evidence="2 3" id="KW-0808">Transferase</keyword>
<dbReference type="RefSeq" id="WP_020581966.1">
    <property type="nucleotide sequence ID" value="NZ_JOJP01000001.1"/>
</dbReference>
<dbReference type="GO" id="GO:0008410">
    <property type="term" value="F:CoA-transferase activity"/>
    <property type="evidence" value="ECO:0007669"/>
    <property type="project" value="InterPro"/>
</dbReference>
<reference evidence="3 4" key="1">
    <citation type="submission" date="2014-06" db="EMBL/GenBank/DDBJ databases">
        <title>Whole Genome Sequences of Three Symbiotic Endozoicomonas Bacteria.</title>
        <authorList>
            <person name="Neave M.J."/>
            <person name="Apprill A."/>
            <person name="Voolstra C.R."/>
        </authorList>
    </citation>
    <scope>NUCLEOTIDE SEQUENCE [LARGE SCALE GENOMIC DNA]</scope>
    <source>
        <strain evidence="3 4">DSM 22380</strain>
    </source>
</reference>